<dbReference type="EMBL" id="PDCK01000040">
    <property type="protein sequence ID" value="PRQ47176.1"/>
    <property type="molecule type" value="Genomic_DNA"/>
</dbReference>
<evidence type="ECO:0000256" key="6">
    <source>
        <dbReference type="SAM" id="MobiDB-lite"/>
    </source>
</evidence>
<dbReference type="SUPFAM" id="SSF46689">
    <property type="entry name" value="Homeodomain-like"/>
    <property type="match status" value="2"/>
</dbReference>
<dbReference type="GO" id="GO:0003677">
    <property type="term" value="F:DNA binding"/>
    <property type="evidence" value="ECO:0007669"/>
    <property type="project" value="UniProtKB-KW"/>
</dbReference>
<dbReference type="OMA" id="QWTFDEN"/>
<evidence type="ECO:0000256" key="5">
    <source>
        <dbReference type="ARBA" id="ARBA00023242"/>
    </source>
</evidence>
<protein>
    <submittedName>
        <fullName evidence="10">Putative transcription factor MYB-HB-like family</fullName>
    </submittedName>
</protein>
<dbReference type="InterPro" id="IPR001005">
    <property type="entry name" value="SANT/Myb"/>
</dbReference>
<evidence type="ECO:0000256" key="2">
    <source>
        <dbReference type="ARBA" id="ARBA00023015"/>
    </source>
</evidence>
<feature type="region of interest" description="Disordered" evidence="6">
    <location>
        <begin position="1"/>
        <end position="22"/>
    </location>
</feature>
<dbReference type="Gramene" id="PRQ47176">
    <property type="protein sequence ID" value="PRQ47176"/>
    <property type="gene ID" value="RchiOBHm_Chr2g0096871"/>
</dbReference>
<sequence length="189" mass="21419">MEPFSFFPTAPSPPFPSSSSSALLESTAQLAEDGDQWTFEENKRFETALAEFDLGAPDLFDNIQTRVPGKTLWEIKKHLDDLFEDIEKIETGIIPIPNYKTTPTQVKSNPRSQPRKKGVIWTEEEHKLFLQGLKIYGKGDWKSISRHCVMSRNPTQVASHAQKYFLRLQNSAESEQNANGECSTSNNKL</sequence>
<dbReference type="OrthoDB" id="1148795at2759"/>
<keyword evidence="3" id="KW-0238">DNA-binding</keyword>
<keyword evidence="5" id="KW-0539">Nucleus</keyword>
<feature type="domain" description="SANT" evidence="8">
    <location>
        <begin position="121"/>
        <end position="169"/>
    </location>
</feature>
<dbReference type="PROSITE" id="PS50090">
    <property type="entry name" value="MYB_LIKE"/>
    <property type="match status" value="1"/>
</dbReference>
<keyword evidence="2" id="KW-0805">Transcription regulation</keyword>
<dbReference type="InterPro" id="IPR009057">
    <property type="entry name" value="Homeodomain-like_sf"/>
</dbReference>
<dbReference type="FunFam" id="1.10.10.60:FF:000009">
    <property type="entry name" value="transcription factor MYB1R1"/>
    <property type="match status" value="1"/>
</dbReference>
<dbReference type="PROSITE" id="PS51293">
    <property type="entry name" value="SANT"/>
    <property type="match status" value="1"/>
</dbReference>
<dbReference type="SMART" id="SM00717">
    <property type="entry name" value="SANT"/>
    <property type="match status" value="2"/>
</dbReference>
<name>A0A2P6RL60_ROSCH</name>
<dbReference type="InterPro" id="IPR017930">
    <property type="entry name" value="Myb_dom"/>
</dbReference>
<dbReference type="PROSITE" id="PS51294">
    <property type="entry name" value="HTH_MYB"/>
    <property type="match status" value="1"/>
</dbReference>
<dbReference type="PANTHER" id="PTHR44042:SF54">
    <property type="entry name" value="MYB-LIKE DNA-BINDING DOMAIN, SHAQKYF CLASS PROTEIN"/>
    <property type="match status" value="1"/>
</dbReference>
<comment type="subcellular location">
    <subcellularLocation>
        <location evidence="1">Nucleus</location>
    </subcellularLocation>
</comment>
<reference evidence="10 11" key="1">
    <citation type="journal article" date="2018" name="Nat. Genet.">
        <title>The Rosa genome provides new insights in the design of modern roses.</title>
        <authorList>
            <person name="Bendahmane M."/>
        </authorList>
    </citation>
    <scope>NUCLEOTIDE SEQUENCE [LARGE SCALE GENOMIC DNA]</scope>
    <source>
        <strain evidence="11">cv. Old Blush</strain>
    </source>
</reference>
<keyword evidence="4" id="KW-0804">Transcription</keyword>
<evidence type="ECO:0000256" key="3">
    <source>
        <dbReference type="ARBA" id="ARBA00023125"/>
    </source>
</evidence>
<organism evidence="10 11">
    <name type="scientific">Rosa chinensis</name>
    <name type="common">China rose</name>
    <dbReference type="NCBI Taxonomy" id="74649"/>
    <lineage>
        <taxon>Eukaryota</taxon>
        <taxon>Viridiplantae</taxon>
        <taxon>Streptophyta</taxon>
        <taxon>Embryophyta</taxon>
        <taxon>Tracheophyta</taxon>
        <taxon>Spermatophyta</taxon>
        <taxon>Magnoliopsida</taxon>
        <taxon>eudicotyledons</taxon>
        <taxon>Gunneridae</taxon>
        <taxon>Pentapetalae</taxon>
        <taxon>rosids</taxon>
        <taxon>fabids</taxon>
        <taxon>Rosales</taxon>
        <taxon>Rosaceae</taxon>
        <taxon>Rosoideae</taxon>
        <taxon>Rosoideae incertae sedis</taxon>
        <taxon>Rosa</taxon>
    </lineage>
</organism>
<dbReference type="InterPro" id="IPR006447">
    <property type="entry name" value="Myb_dom_plants"/>
</dbReference>
<dbReference type="Gene3D" id="1.10.10.60">
    <property type="entry name" value="Homeodomain-like"/>
    <property type="match status" value="2"/>
</dbReference>
<evidence type="ECO:0000259" key="9">
    <source>
        <dbReference type="PROSITE" id="PS51294"/>
    </source>
</evidence>
<dbReference type="NCBIfam" id="TIGR01557">
    <property type="entry name" value="myb_SHAQKYF"/>
    <property type="match status" value="1"/>
</dbReference>
<dbReference type="AlphaFoldDB" id="A0A2P6RL60"/>
<comment type="caution">
    <text evidence="10">The sequence shown here is derived from an EMBL/GenBank/DDBJ whole genome shotgun (WGS) entry which is preliminary data.</text>
</comment>
<proteinExistence type="predicted"/>
<dbReference type="STRING" id="74649.A0A2P6RL60"/>
<gene>
    <name evidence="10" type="ORF">RchiOBHm_Chr2g0096871</name>
</gene>
<feature type="domain" description="HTH myb-type" evidence="9">
    <location>
        <begin position="113"/>
        <end position="169"/>
    </location>
</feature>
<dbReference type="Proteomes" id="UP000238479">
    <property type="component" value="Chromosome 2"/>
</dbReference>
<evidence type="ECO:0000256" key="1">
    <source>
        <dbReference type="ARBA" id="ARBA00004123"/>
    </source>
</evidence>
<evidence type="ECO:0000313" key="10">
    <source>
        <dbReference type="EMBL" id="PRQ47176.1"/>
    </source>
</evidence>
<evidence type="ECO:0000256" key="4">
    <source>
        <dbReference type="ARBA" id="ARBA00023163"/>
    </source>
</evidence>
<evidence type="ECO:0000259" key="8">
    <source>
        <dbReference type="PROSITE" id="PS51293"/>
    </source>
</evidence>
<accession>A0A2P6RL60</accession>
<dbReference type="PANTHER" id="PTHR44042">
    <property type="entry name" value="DUPLICATED HOMEODOMAIN-LIKE SUPERFAMILY PROTEIN-RELATED"/>
    <property type="match status" value="1"/>
</dbReference>
<evidence type="ECO:0000259" key="7">
    <source>
        <dbReference type="PROSITE" id="PS50090"/>
    </source>
</evidence>
<keyword evidence="11" id="KW-1185">Reference proteome</keyword>
<dbReference type="CDD" id="cd00167">
    <property type="entry name" value="SANT"/>
    <property type="match status" value="2"/>
</dbReference>
<evidence type="ECO:0000313" key="11">
    <source>
        <dbReference type="Proteomes" id="UP000238479"/>
    </source>
</evidence>
<dbReference type="Pfam" id="PF00249">
    <property type="entry name" value="Myb_DNA-binding"/>
    <property type="match status" value="1"/>
</dbReference>
<feature type="domain" description="Myb-like" evidence="7">
    <location>
        <begin position="113"/>
        <end position="165"/>
    </location>
</feature>
<dbReference type="GO" id="GO:0005634">
    <property type="term" value="C:nucleus"/>
    <property type="evidence" value="ECO:0007669"/>
    <property type="project" value="UniProtKB-SubCell"/>
</dbReference>
<dbReference type="InterPro" id="IPR017884">
    <property type="entry name" value="SANT_dom"/>
</dbReference>